<proteinExistence type="predicted"/>
<dbReference type="AlphaFoldDB" id="A0A1Q8SUN8"/>
<dbReference type="RefSeq" id="WP_075569214.1">
    <property type="nucleotide sequence ID" value="NZ_MSDO01000005.1"/>
</dbReference>
<dbReference type="OrthoDB" id="6312934at2"/>
<protein>
    <recommendedName>
        <fullName evidence="4">Head completion/stabilization protein</fullName>
    </recommendedName>
</protein>
<dbReference type="STRING" id="404433.BTW07_05755"/>
<organism evidence="2 3">
    <name type="scientific">Salinicola socius</name>
    <dbReference type="NCBI Taxonomy" id="404433"/>
    <lineage>
        <taxon>Bacteria</taxon>
        <taxon>Pseudomonadati</taxon>
        <taxon>Pseudomonadota</taxon>
        <taxon>Gammaproteobacteria</taxon>
        <taxon>Oceanospirillales</taxon>
        <taxon>Halomonadaceae</taxon>
        <taxon>Salinicola</taxon>
    </lineage>
</organism>
<keyword evidence="3" id="KW-1185">Reference proteome</keyword>
<feature type="region of interest" description="Disordered" evidence="1">
    <location>
        <begin position="1"/>
        <end position="25"/>
    </location>
</feature>
<reference evidence="2 3" key="1">
    <citation type="submission" date="2016-12" db="EMBL/GenBank/DDBJ databases">
        <title>Draft genome sequences of strains Salinicola socius SMB35, Salinicola sp. MH3R3-1 and Chromohalobacter sp. SMB17 from the Verkhnekamsk potash mining region of Russia.</title>
        <authorList>
            <person name="Mavrodi D.V."/>
            <person name="Olsson B.E."/>
            <person name="Korsakova E.S."/>
            <person name="Pyankova A."/>
            <person name="Mavrodi O.V."/>
            <person name="Plotnikova E.G."/>
        </authorList>
    </citation>
    <scope>NUCLEOTIDE SEQUENCE [LARGE SCALE GENOMIC DNA]</scope>
    <source>
        <strain evidence="2 3">SMB35</strain>
    </source>
</reference>
<evidence type="ECO:0000313" key="3">
    <source>
        <dbReference type="Proteomes" id="UP000186878"/>
    </source>
</evidence>
<sequence>MSLVAHGGSNTQPATSPPITNNGFWPDIEPGIFRDRHRIDTTITNGRVEHALGTSMRDINRQLADFQARQRDAGILAANAVPAEPWQIPGHTTELYQQAVFSEAHARILESYRNYSATREGDERGEIKDEAAEDYRRDARWAVSEIIGEPHTTVELI</sequence>
<accession>A0A1Q8SUN8</accession>
<evidence type="ECO:0008006" key="4">
    <source>
        <dbReference type="Google" id="ProtNLM"/>
    </source>
</evidence>
<gene>
    <name evidence="2" type="ORF">BTW07_05755</name>
</gene>
<name>A0A1Q8SUN8_9GAMM</name>
<evidence type="ECO:0000256" key="1">
    <source>
        <dbReference type="SAM" id="MobiDB-lite"/>
    </source>
</evidence>
<dbReference type="EMBL" id="MSDO01000005">
    <property type="protein sequence ID" value="OLO05117.1"/>
    <property type="molecule type" value="Genomic_DNA"/>
</dbReference>
<dbReference type="Proteomes" id="UP000186878">
    <property type="component" value="Unassembled WGS sequence"/>
</dbReference>
<dbReference type="InterPro" id="IPR009225">
    <property type="entry name" value="Phage_head_completion_GpL"/>
</dbReference>
<dbReference type="Pfam" id="PF05926">
    <property type="entry name" value="Phage_GPL"/>
    <property type="match status" value="1"/>
</dbReference>
<comment type="caution">
    <text evidence="2">The sequence shown here is derived from an EMBL/GenBank/DDBJ whole genome shotgun (WGS) entry which is preliminary data.</text>
</comment>
<evidence type="ECO:0000313" key="2">
    <source>
        <dbReference type="EMBL" id="OLO05117.1"/>
    </source>
</evidence>
<feature type="compositionally biased region" description="Polar residues" evidence="1">
    <location>
        <begin position="8"/>
        <end position="23"/>
    </location>
</feature>